<sequence>MKSSAIFVAGVPPKAVGIEDARLQALVATVNGISAGIQNTG</sequence>
<organism evidence="1 2">
    <name type="scientific">Marilutibacter alkalisoli</name>
    <dbReference type="NCBI Taxonomy" id="2591633"/>
    <lineage>
        <taxon>Bacteria</taxon>
        <taxon>Pseudomonadati</taxon>
        <taxon>Pseudomonadota</taxon>
        <taxon>Gammaproteobacteria</taxon>
        <taxon>Lysobacterales</taxon>
        <taxon>Lysobacteraceae</taxon>
        <taxon>Marilutibacter</taxon>
    </lineage>
</organism>
<dbReference type="KEGG" id="lyj:FKV23_01460"/>
<dbReference type="EMBL" id="CP041242">
    <property type="protein sequence ID" value="QDH68916.1"/>
    <property type="molecule type" value="Genomic_DNA"/>
</dbReference>
<proteinExistence type="predicted"/>
<gene>
    <name evidence="1" type="ORF">FKV23_01460</name>
</gene>
<dbReference type="Proteomes" id="UP000317199">
    <property type="component" value="Chromosome"/>
</dbReference>
<dbReference type="AlphaFoldDB" id="A0A514BNF3"/>
<keyword evidence="1" id="KW-0670">Pyruvate</keyword>
<reference evidence="1 2" key="1">
    <citation type="submission" date="2019-06" db="EMBL/GenBank/DDBJ databases">
        <title>Lysobacter alkalisoli sp. nov. isolated from saline-alkali soil.</title>
        <authorList>
            <person name="Sun J.-Q."/>
            <person name="Xu L."/>
        </authorList>
    </citation>
    <scope>NUCLEOTIDE SEQUENCE [LARGE SCALE GENOMIC DNA]</scope>
    <source>
        <strain evidence="1 2">SJ-36</strain>
    </source>
</reference>
<dbReference type="RefSeq" id="WP_141622258.1">
    <property type="nucleotide sequence ID" value="NZ_CP041242.1"/>
</dbReference>
<evidence type="ECO:0000313" key="1">
    <source>
        <dbReference type="EMBL" id="QDH68916.1"/>
    </source>
</evidence>
<keyword evidence="2" id="KW-1185">Reference proteome</keyword>
<protein>
    <submittedName>
        <fullName evidence="1">Phosphoenolpyruvate carboxylase</fullName>
    </submittedName>
</protein>
<accession>A0A514BNF3</accession>
<name>A0A514BNF3_9GAMM</name>
<evidence type="ECO:0000313" key="2">
    <source>
        <dbReference type="Proteomes" id="UP000317199"/>
    </source>
</evidence>